<dbReference type="PROSITE" id="PS50252">
    <property type="entry name" value="TBOX_3"/>
    <property type="match status" value="1"/>
</dbReference>
<accession>A0AAN9AJ92</accession>
<feature type="compositionally biased region" description="Polar residues" evidence="6">
    <location>
        <begin position="160"/>
        <end position="181"/>
    </location>
</feature>
<dbReference type="SMART" id="SM00425">
    <property type="entry name" value="TBOX"/>
    <property type="match status" value="1"/>
</dbReference>
<dbReference type="InterPro" id="IPR001699">
    <property type="entry name" value="TF_T-box"/>
</dbReference>
<dbReference type="GO" id="GO:0001708">
    <property type="term" value="P:cell fate specification"/>
    <property type="evidence" value="ECO:0007669"/>
    <property type="project" value="TreeGrafter"/>
</dbReference>
<feature type="compositionally biased region" description="Basic and acidic residues" evidence="6">
    <location>
        <begin position="279"/>
        <end position="288"/>
    </location>
</feature>
<dbReference type="Proteomes" id="UP001374579">
    <property type="component" value="Unassembled WGS sequence"/>
</dbReference>
<feature type="compositionally biased region" description="Polar residues" evidence="6">
    <location>
        <begin position="241"/>
        <end position="262"/>
    </location>
</feature>
<feature type="compositionally biased region" description="Basic and acidic residues" evidence="6">
    <location>
        <begin position="133"/>
        <end position="145"/>
    </location>
</feature>
<dbReference type="PANTHER" id="PTHR11267:SF181">
    <property type="entry name" value="OPTOMOTOR-BLIND PROTEIN"/>
    <property type="match status" value="1"/>
</dbReference>
<dbReference type="GO" id="GO:0045893">
    <property type="term" value="P:positive regulation of DNA-templated transcription"/>
    <property type="evidence" value="ECO:0007669"/>
    <property type="project" value="InterPro"/>
</dbReference>
<keyword evidence="4 5" id="KW-0539">Nucleus</keyword>
<feature type="compositionally biased region" description="Basic and acidic residues" evidence="6">
    <location>
        <begin position="299"/>
        <end position="318"/>
    </location>
</feature>
<name>A0AAN9AJ92_9CAEN</name>
<dbReference type="SUPFAM" id="SSF49417">
    <property type="entry name" value="p53-like transcription factors"/>
    <property type="match status" value="1"/>
</dbReference>
<dbReference type="InterPro" id="IPR008967">
    <property type="entry name" value="p53-like_TF_DNA-bd_sf"/>
</dbReference>
<evidence type="ECO:0000313" key="8">
    <source>
        <dbReference type="EMBL" id="KAK7087865.1"/>
    </source>
</evidence>
<feature type="compositionally biased region" description="Basic and acidic residues" evidence="6">
    <location>
        <begin position="206"/>
        <end position="220"/>
    </location>
</feature>
<comment type="subcellular location">
    <subcellularLocation>
        <location evidence="5">Nucleus</location>
    </subcellularLocation>
</comment>
<dbReference type="InterPro" id="IPR036960">
    <property type="entry name" value="T-box_sf"/>
</dbReference>
<comment type="caution">
    <text evidence="5">Lacks conserved residue(s) required for the propagation of feature annotation.</text>
</comment>
<dbReference type="EMBL" id="JBAMIC010004070">
    <property type="protein sequence ID" value="KAK7087865.1"/>
    <property type="molecule type" value="Genomic_DNA"/>
</dbReference>
<feature type="compositionally biased region" description="Low complexity" evidence="6">
    <location>
        <begin position="524"/>
        <end position="542"/>
    </location>
</feature>
<gene>
    <name evidence="8" type="ORF">V1264_021862</name>
</gene>
<feature type="domain" description="T-box" evidence="7">
    <location>
        <begin position="1"/>
        <end position="61"/>
    </location>
</feature>
<dbReference type="GO" id="GO:0005634">
    <property type="term" value="C:nucleus"/>
    <property type="evidence" value="ECO:0007669"/>
    <property type="project" value="UniProtKB-SubCell"/>
</dbReference>
<keyword evidence="3" id="KW-0804">Transcription</keyword>
<evidence type="ECO:0000256" key="1">
    <source>
        <dbReference type="ARBA" id="ARBA00023015"/>
    </source>
</evidence>
<dbReference type="GO" id="GO:0000785">
    <property type="term" value="C:chromatin"/>
    <property type="evidence" value="ECO:0007669"/>
    <property type="project" value="TreeGrafter"/>
</dbReference>
<feature type="compositionally biased region" description="Polar residues" evidence="6">
    <location>
        <begin position="222"/>
        <end position="231"/>
    </location>
</feature>
<dbReference type="AlphaFoldDB" id="A0AAN9AJ92"/>
<feature type="compositionally biased region" description="Low complexity" evidence="6">
    <location>
        <begin position="428"/>
        <end position="455"/>
    </location>
</feature>
<dbReference type="Pfam" id="PF00907">
    <property type="entry name" value="T-box"/>
    <property type="match status" value="1"/>
</dbReference>
<feature type="region of interest" description="Disordered" evidence="6">
    <location>
        <begin position="428"/>
        <end position="509"/>
    </location>
</feature>
<keyword evidence="9" id="KW-1185">Reference proteome</keyword>
<feature type="compositionally biased region" description="Low complexity" evidence="6">
    <location>
        <begin position="495"/>
        <end position="509"/>
    </location>
</feature>
<keyword evidence="1" id="KW-0805">Transcription regulation</keyword>
<feature type="region of interest" description="Disordered" evidence="6">
    <location>
        <begin position="59"/>
        <end position="322"/>
    </location>
</feature>
<evidence type="ECO:0000313" key="9">
    <source>
        <dbReference type="Proteomes" id="UP001374579"/>
    </source>
</evidence>
<keyword evidence="2 5" id="KW-0238">DNA-binding</keyword>
<protein>
    <recommendedName>
        <fullName evidence="7">T-box domain-containing protein</fullName>
    </recommendedName>
</protein>
<dbReference type="PRINTS" id="PR00937">
    <property type="entry name" value="TBOX"/>
</dbReference>
<proteinExistence type="predicted"/>
<evidence type="ECO:0000259" key="7">
    <source>
        <dbReference type="PROSITE" id="PS50252"/>
    </source>
</evidence>
<evidence type="ECO:0000256" key="3">
    <source>
        <dbReference type="ARBA" id="ARBA00023163"/>
    </source>
</evidence>
<evidence type="ECO:0000256" key="5">
    <source>
        <dbReference type="PROSITE-ProRule" id="PRU00201"/>
    </source>
</evidence>
<feature type="compositionally biased region" description="Polar residues" evidence="6">
    <location>
        <begin position="111"/>
        <end position="120"/>
    </location>
</feature>
<dbReference type="GO" id="GO:0000978">
    <property type="term" value="F:RNA polymerase II cis-regulatory region sequence-specific DNA binding"/>
    <property type="evidence" value="ECO:0007669"/>
    <property type="project" value="InterPro"/>
</dbReference>
<evidence type="ECO:0000256" key="4">
    <source>
        <dbReference type="ARBA" id="ARBA00023242"/>
    </source>
</evidence>
<organism evidence="8 9">
    <name type="scientific">Littorina saxatilis</name>
    <dbReference type="NCBI Taxonomy" id="31220"/>
    <lineage>
        <taxon>Eukaryota</taxon>
        <taxon>Metazoa</taxon>
        <taxon>Spiralia</taxon>
        <taxon>Lophotrochozoa</taxon>
        <taxon>Mollusca</taxon>
        <taxon>Gastropoda</taxon>
        <taxon>Caenogastropoda</taxon>
        <taxon>Littorinimorpha</taxon>
        <taxon>Littorinoidea</taxon>
        <taxon>Littorinidae</taxon>
        <taxon>Littorina</taxon>
    </lineage>
</organism>
<evidence type="ECO:0000256" key="6">
    <source>
        <dbReference type="SAM" id="MobiDB-lite"/>
    </source>
</evidence>
<dbReference type="Gene3D" id="2.60.40.820">
    <property type="entry name" value="Transcription factor, T-box"/>
    <property type="match status" value="1"/>
</dbReference>
<dbReference type="PANTHER" id="PTHR11267">
    <property type="entry name" value="T-BOX PROTEIN-RELATED"/>
    <property type="match status" value="1"/>
</dbReference>
<feature type="region of interest" description="Disordered" evidence="6">
    <location>
        <begin position="524"/>
        <end position="647"/>
    </location>
</feature>
<sequence>MHKYQPRFHLVVASDILKLPYSAFRTFVFKETSFIAVTAYQNEKITQLKIDHNPFAKGFRDTGGGKREKKRLLSQATSGSYCEERHDSAGSDDEDNDNMEICVVEPDDATTRNSLTSQDHAGSGANLKLSSHHVNDARITQEPDRLYAQTHTKVRDDPSSSESRAQQQHQSQKPEVTTTTKAPGCPQLSVTQLIEKTKPGSAGESSRNKDSSSHSQDKSDPAQVSSSSGATSEADDACKDGSSSPGKNLSPRDSQPSTSPSASEDVEDKVKRGGAGEGSEGREKKGEEGVGSAFQVLEESGKGGLADRYRNRSGEGRDASPNMMVLRPTMGHHLFPYLCPPGMYPTSTPSFPFPFNPLMLSSAAGSGLSHHPPLPMSYLSGTPHDLSHLSLPGAALSTGSFLGGGGLFSSPHLFPHSLHSMASSAVAARLSRAGSPPPQGRSSRSATPPRASAHALSACSPPARPQSPHGQHSAPGPLFSPHKSPSHRFRPFHLPPTTSSSSSTHSFRSPHSFTFPASSLASYGSSVTSLSSSSSSSSSSSLKYHSDVRSADMQSPPGVLIPPSSSTLHRARHPSASILTGGGRVAADSGDRSSFRSGGEGPRDAGSSQSADRTSHELQSMERMLTGLDRSGGPHPANRDTDRRVLT</sequence>
<comment type="caution">
    <text evidence="8">The sequence shown here is derived from an EMBL/GenBank/DDBJ whole genome shotgun (WGS) entry which is preliminary data.</text>
</comment>
<dbReference type="GO" id="GO:0000981">
    <property type="term" value="F:DNA-binding transcription factor activity, RNA polymerase II-specific"/>
    <property type="evidence" value="ECO:0007669"/>
    <property type="project" value="TreeGrafter"/>
</dbReference>
<feature type="compositionally biased region" description="Basic and acidic residues" evidence="6">
    <location>
        <begin position="637"/>
        <end position="647"/>
    </location>
</feature>
<reference evidence="8 9" key="1">
    <citation type="submission" date="2024-02" db="EMBL/GenBank/DDBJ databases">
        <title>Chromosome-scale genome assembly of the rough periwinkle Littorina saxatilis.</title>
        <authorList>
            <person name="De Jode A."/>
            <person name="Faria R."/>
            <person name="Formenti G."/>
            <person name="Sims Y."/>
            <person name="Smith T.P."/>
            <person name="Tracey A."/>
            <person name="Wood J.M.D."/>
            <person name="Zagrodzka Z.B."/>
            <person name="Johannesson K."/>
            <person name="Butlin R.K."/>
            <person name="Leder E.H."/>
        </authorList>
    </citation>
    <scope>NUCLEOTIDE SEQUENCE [LARGE SCALE GENOMIC DNA]</scope>
    <source>
        <strain evidence="8">Snail1</strain>
        <tissue evidence="8">Muscle</tissue>
    </source>
</reference>
<evidence type="ECO:0000256" key="2">
    <source>
        <dbReference type="ARBA" id="ARBA00023125"/>
    </source>
</evidence>
<dbReference type="InterPro" id="IPR046360">
    <property type="entry name" value="T-box_DNA-bd"/>
</dbReference>